<dbReference type="AlphaFoldDB" id="A0AAD8CZB1"/>
<dbReference type="PANTHER" id="PTHR34831">
    <property type="entry name" value="MIGRATION AND INVASION-INHIBITORY PROTEIN"/>
    <property type="match status" value="1"/>
</dbReference>
<dbReference type="InterPro" id="IPR031466">
    <property type="entry name" value="MIIP"/>
</dbReference>
<dbReference type="PANTHER" id="PTHR34831:SF1">
    <property type="entry name" value="MIGRATION AND INVASION-INHIBITORY PROTEIN"/>
    <property type="match status" value="1"/>
</dbReference>
<feature type="compositionally biased region" description="Basic and acidic residues" evidence="1">
    <location>
        <begin position="33"/>
        <end position="47"/>
    </location>
</feature>
<gene>
    <name evidence="2" type="primary">MIIP</name>
    <name evidence="2" type="ORF">AOXY_G22407</name>
</gene>
<reference evidence="2" key="1">
    <citation type="submission" date="2022-02" db="EMBL/GenBank/DDBJ databases">
        <title>Atlantic sturgeon de novo genome assembly.</title>
        <authorList>
            <person name="Stock M."/>
            <person name="Klopp C."/>
            <person name="Guiguen Y."/>
            <person name="Cabau C."/>
            <person name="Parinello H."/>
            <person name="Santidrian Yebra-Pimentel E."/>
            <person name="Kuhl H."/>
            <person name="Dirks R.P."/>
            <person name="Guessner J."/>
            <person name="Wuertz S."/>
            <person name="Du K."/>
            <person name="Schartl M."/>
        </authorList>
    </citation>
    <scope>NUCLEOTIDE SEQUENCE</scope>
    <source>
        <strain evidence="2">STURGEONOMICS-FGT-2020</strain>
        <tissue evidence="2">Whole blood</tissue>
    </source>
</reference>
<dbReference type="GO" id="GO:0010972">
    <property type="term" value="P:negative regulation of G2/M transition of mitotic cell cycle"/>
    <property type="evidence" value="ECO:0007669"/>
    <property type="project" value="InterPro"/>
</dbReference>
<keyword evidence="3" id="KW-1185">Reference proteome</keyword>
<feature type="compositionally biased region" description="Gly residues" evidence="1">
    <location>
        <begin position="172"/>
        <end position="185"/>
    </location>
</feature>
<dbReference type="Pfam" id="PF15734">
    <property type="entry name" value="MIIP"/>
    <property type="match status" value="1"/>
</dbReference>
<organism evidence="2 3">
    <name type="scientific">Acipenser oxyrinchus oxyrinchus</name>
    <dbReference type="NCBI Taxonomy" id="40147"/>
    <lineage>
        <taxon>Eukaryota</taxon>
        <taxon>Metazoa</taxon>
        <taxon>Chordata</taxon>
        <taxon>Craniata</taxon>
        <taxon>Vertebrata</taxon>
        <taxon>Euteleostomi</taxon>
        <taxon>Actinopterygii</taxon>
        <taxon>Chondrostei</taxon>
        <taxon>Acipenseriformes</taxon>
        <taxon>Acipenseridae</taxon>
        <taxon>Acipenser</taxon>
    </lineage>
</organism>
<feature type="compositionally biased region" description="Basic and acidic residues" evidence="1">
    <location>
        <begin position="79"/>
        <end position="130"/>
    </location>
</feature>
<accession>A0AAD8CZB1</accession>
<feature type="compositionally biased region" description="Basic and acidic residues" evidence="1">
    <location>
        <begin position="186"/>
        <end position="198"/>
    </location>
</feature>
<evidence type="ECO:0000313" key="3">
    <source>
        <dbReference type="Proteomes" id="UP001230051"/>
    </source>
</evidence>
<sequence length="541" mass="59080">MSAFDQVAALRHQNKELLERLRVKQKSYRQLRRGREREQAGAGREEQAGGGREGAGRGRERGSRQGQGEREQAGAGREGAGRGRRERAGRGRREGAGRGRERGSRQGAGEREQAGGGREQSRQGQGEREQAGAGREGAGRGRERGAGRGRERGSRQGEGEREQAGAGEREQAGGGRGEQAGAGREGAGRGRERWKQRGSETQGRGSETQGRGSETQGRGSETLCYTDQLLHLGNDRQRDAFIRETRRPKPILLPPHGRERKGATHVTFQSPEEASEGEGWSVRPFLGYDWIAGVLDADSSLSEKSEPFFTELRDFRQVNREECVHQEYMEAEQLDLLPLTSVKAPQVLDYSRDTHQCTHCYRVNSRLFAVPLDPQAACPVCKTPRSQRPAPSAQEPAFIRVSIPRSTLLPAYRYKAHRRKSFDPSDSLALPSHCLSGWSSTAPPAAPSMNSLDLKTSVEPETASSVLSTSALYLSQLVRASLLSTGALYLSQLLRASLLSTGALYLSQLLRASLLSTGALYLSQLLRASLLSTAPSTCHSC</sequence>
<feature type="region of interest" description="Disordered" evidence="1">
    <location>
        <begin position="22"/>
        <end position="221"/>
    </location>
</feature>
<name>A0AAD8CZB1_ACIOX</name>
<evidence type="ECO:0000256" key="1">
    <source>
        <dbReference type="SAM" id="MobiDB-lite"/>
    </source>
</evidence>
<protein>
    <submittedName>
        <fullName evidence="2">Migration and invasion-inhibitory protein-like</fullName>
    </submittedName>
</protein>
<feature type="compositionally biased region" description="Polar residues" evidence="1">
    <location>
        <begin position="199"/>
        <end position="221"/>
    </location>
</feature>
<evidence type="ECO:0000313" key="2">
    <source>
        <dbReference type="EMBL" id="KAK1159635.1"/>
    </source>
</evidence>
<proteinExistence type="predicted"/>
<dbReference type="Proteomes" id="UP001230051">
    <property type="component" value="Unassembled WGS sequence"/>
</dbReference>
<feature type="compositionally biased region" description="Basic residues" evidence="1">
    <location>
        <begin position="23"/>
        <end position="32"/>
    </location>
</feature>
<comment type="caution">
    <text evidence="2">The sequence shown here is derived from an EMBL/GenBank/DDBJ whole genome shotgun (WGS) entry which is preliminary data.</text>
</comment>
<feature type="compositionally biased region" description="Basic and acidic residues" evidence="1">
    <location>
        <begin position="54"/>
        <end position="72"/>
    </location>
</feature>
<dbReference type="EMBL" id="JAGXEW010000022">
    <property type="protein sequence ID" value="KAK1159635.1"/>
    <property type="molecule type" value="Genomic_DNA"/>
</dbReference>
<dbReference type="GO" id="GO:0030336">
    <property type="term" value="P:negative regulation of cell migration"/>
    <property type="evidence" value="ECO:0007669"/>
    <property type="project" value="InterPro"/>
</dbReference>
<feature type="compositionally biased region" description="Basic and acidic residues" evidence="1">
    <location>
        <begin position="137"/>
        <end position="171"/>
    </location>
</feature>
<feature type="region of interest" description="Disordered" evidence="1">
    <location>
        <begin position="249"/>
        <end position="275"/>
    </location>
</feature>